<keyword evidence="4" id="KW-1185">Reference proteome</keyword>
<keyword evidence="2" id="KW-0503">Monooxygenase</keyword>
<name>A0ABW7SKN1_9ACTN</name>
<dbReference type="PROSITE" id="PS00086">
    <property type="entry name" value="CYTOCHROME_P450"/>
    <property type="match status" value="1"/>
</dbReference>
<dbReference type="CDD" id="cd11031">
    <property type="entry name" value="Cyp158A-like"/>
    <property type="match status" value="1"/>
</dbReference>
<gene>
    <name evidence="3" type="ORF">ACH4OY_16440</name>
</gene>
<dbReference type="InterPro" id="IPR001128">
    <property type="entry name" value="Cyt_P450"/>
</dbReference>
<reference evidence="3 4" key="1">
    <citation type="submission" date="2024-10" db="EMBL/GenBank/DDBJ databases">
        <title>The Natural Products Discovery Center: Release of the First 8490 Sequenced Strains for Exploring Actinobacteria Biosynthetic Diversity.</title>
        <authorList>
            <person name="Kalkreuter E."/>
            <person name="Kautsar S.A."/>
            <person name="Yang D."/>
            <person name="Bader C.D."/>
            <person name="Teijaro C.N."/>
            <person name="Fluegel L."/>
            <person name="Davis C.M."/>
            <person name="Simpson J.R."/>
            <person name="Lauterbach L."/>
            <person name="Steele A.D."/>
            <person name="Gui C."/>
            <person name="Meng S."/>
            <person name="Li G."/>
            <person name="Viehrig K."/>
            <person name="Ye F."/>
            <person name="Su P."/>
            <person name="Kiefer A.F."/>
            <person name="Nichols A."/>
            <person name="Cepeda A.J."/>
            <person name="Yan W."/>
            <person name="Fan B."/>
            <person name="Jiang Y."/>
            <person name="Adhikari A."/>
            <person name="Zheng C.-J."/>
            <person name="Schuster L."/>
            <person name="Cowan T.M."/>
            <person name="Smanski M.J."/>
            <person name="Chevrette M.G."/>
            <person name="De Carvalho L.P.S."/>
            <person name="Shen B."/>
        </authorList>
    </citation>
    <scope>NUCLEOTIDE SEQUENCE [LARGE SCALE GENOMIC DNA]</scope>
    <source>
        <strain evidence="3 4">NPDC021253</strain>
    </source>
</reference>
<dbReference type="Pfam" id="PF00067">
    <property type="entry name" value="p450"/>
    <property type="match status" value="1"/>
</dbReference>
<evidence type="ECO:0000256" key="2">
    <source>
        <dbReference type="RuleBase" id="RU000461"/>
    </source>
</evidence>
<keyword evidence="2" id="KW-0479">Metal-binding</keyword>
<evidence type="ECO:0000313" key="4">
    <source>
        <dbReference type="Proteomes" id="UP001611075"/>
    </source>
</evidence>
<dbReference type="PANTHER" id="PTHR46696:SF1">
    <property type="entry name" value="CYTOCHROME P450 YJIB-RELATED"/>
    <property type="match status" value="1"/>
</dbReference>
<dbReference type="PRINTS" id="PR00385">
    <property type="entry name" value="P450"/>
</dbReference>
<dbReference type="SUPFAM" id="SSF48264">
    <property type="entry name" value="Cytochrome P450"/>
    <property type="match status" value="1"/>
</dbReference>
<comment type="similarity">
    <text evidence="1 2">Belongs to the cytochrome P450 family.</text>
</comment>
<dbReference type="EMBL" id="JBIRPU010000010">
    <property type="protein sequence ID" value="MFI0794253.1"/>
    <property type="molecule type" value="Genomic_DNA"/>
</dbReference>
<dbReference type="RefSeq" id="WP_396680396.1">
    <property type="nucleotide sequence ID" value="NZ_JBIRPU010000010.1"/>
</dbReference>
<comment type="caution">
    <text evidence="3">The sequence shown here is derived from an EMBL/GenBank/DDBJ whole genome shotgun (WGS) entry which is preliminary data.</text>
</comment>
<dbReference type="InterPro" id="IPR036396">
    <property type="entry name" value="Cyt_P450_sf"/>
</dbReference>
<evidence type="ECO:0000313" key="3">
    <source>
        <dbReference type="EMBL" id="MFI0794253.1"/>
    </source>
</evidence>
<dbReference type="InterPro" id="IPR017972">
    <property type="entry name" value="Cyt_P450_CS"/>
</dbReference>
<evidence type="ECO:0000256" key="1">
    <source>
        <dbReference type="ARBA" id="ARBA00010617"/>
    </source>
</evidence>
<dbReference type="Gene3D" id="1.10.630.10">
    <property type="entry name" value="Cytochrome P450"/>
    <property type="match status" value="1"/>
</dbReference>
<dbReference type="InterPro" id="IPR002397">
    <property type="entry name" value="Cyt_P450_B"/>
</dbReference>
<keyword evidence="2" id="KW-0560">Oxidoreductase</keyword>
<dbReference type="Proteomes" id="UP001611075">
    <property type="component" value="Unassembled WGS sequence"/>
</dbReference>
<proteinExistence type="inferred from homology"/>
<organism evidence="3 4">
    <name type="scientific">Micromonospora rubida</name>
    <dbReference type="NCBI Taxonomy" id="2697657"/>
    <lineage>
        <taxon>Bacteria</taxon>
        <taxon>Bacillati</taxon>
        <taxon>Actinomycetota</taxon>
        <taxon>Actinomycetes</taxon>
        <taxon>Micromonosporales</taxon>
        <taxon>Micromonosporaceae</taxon>
        <taxon>Micromonospora</taxon>
    </lineage>
</organism>
<keyword evidence="2" id="KW-0349">Heme</keyword>
<dbReference type="PRINTS" id="PR00359">
    <property type="entry name" value="BP450"/>
</dbReference>
<accession>A0ABW7SKN1</accession>
<protein>
    <submittedName>
        <fullName evidence="3">Cytochrome P450</fullName>
    </submittedName>
</protein>
<sequence>MADTSEATIERYPFSDPDRLNLDPRYALLRRDDPLIRVRLPYGEPAWLATRHADVRTVLGDARFSRAAAVGRDEPRNSPRQIQRGILTMDPPDHTRLRRLVARAFTARRVEELRPRTRQVADELVGGLLAAGPPADLVAHLATPLPIRVICDLLGVPVTDQDKFHTWSEAIVSTTSLSAEQAQRYIDNLLAYMGGLIAQRRQEPTDDLIGAMVRARDADDRLSEEEVVQLAAGLLAAGHETTVTQIPNFVYVLLHHPDEWARLRADRSLVPRAVEELMRFVPLGVTAAFARYAKEDVEVGGVLVRAGEPVVVSIPSANRDETVFPDADRLDLGREVNPHLGFGHGVHHCVGAQLARMELQVVLDVLLDRTPGLRLAVPESELPWKSGLLVRGLTAMPVAW</sequence>
<keyword evidence="2" id="KW-0408">Iron</keyword>
<dbReference type="PANTHER" id="PTHR46696">
    <property type="entry name" value="P450, PUTATIVE (EUROFUNG)-RELATED"/>
    <property type="match status" value="1"/>
</dbReference>